<evidence type="ECO:0000256" key="7">
    <source>
        <dbReference type="PIRNR" id="PIRNR000124"/>
    </source>
</evidence>
<evidence type="ECO:0000256" key="6">
    <source>
        <dbReference type="ARBA" id="ARBA00049130"/>
    </source>
</evidence>
<dbReference type="SUPFAM" id="SSF48179">
    <property type="entry name" value="6-phosphogluconate dehydrogenase C-terminal domain-like"/>
    <property type="match status" value="1"/>
</dbReference>
<evidence type="ECO:0000256" key="1">
    <source>
        <dbReference type="ARBA" id="ARBA00012935"/>
    </source>
</evidence>
<dbReference type="InterPro" id="IPR017476">
    <property type="entry name" value="UDP-Glc/GDP-Man"/>
</dbReference>
<name>A0A1G8YW33_9EURY</name>
<comment type="catalytic activity">
    <reaction evidence="6">
        <text>UDP-N-acetyl-alpha-D-mannosamine + 2 NAD(+) + H2O = UDP-N-acetyl-alpha-D-mannosaminouronate + 2 NADH + 3 H(+)</text>
        <dbReference type="Rhea" id="RHEA:25780"/>
        <dbReference type="ChEBI" id="CHEBI:15377"/>
        <dbReference type="ChEBI" id="CHEBI:15378"/>
        <dbReference type="ChEBI" id="CHEBI:57540"/>
        <dbReference type="ChEBI" id="CHEBI:57945"/>
        <dbReference type="ChEBI" id="CHEBI:68623"/>
        <dbReference type="ChEBI" id="CHEBI:70731"/>
        <dbReference type="EC" id="1.1.1.336"/>
    </reaction>
</comment>
<protein>
    <recommendedName>
        <fullName evidence="2">UDP-N-acetyl-D-mannosamine dehydrogenase</fullName>
        <ecNumber evidence="1">1.1.1.336</ecNumber>
    </recommendedName>
    <alternativeName>
        <fullName evidence="5">UDP-ManNAc 6-dehydrogenase</fullName>
    </alternativeName>
</protein>
<dbReference type="Pfam" id="PF03721">
    <property type="entry name" value="UDPG_MGDP_dh_N"/>
    <property type="match status" value="1"/>
</dbReference>
<dbReference type="RefSeq" id="WP_092704354.1">
    <property type="nucleotide sequence ID" value="NZ_FNFC01000016.1"/>
</dbReference>
<dbReference type="GO" id="GO:0016628">
    <property type="term" value="F:oxidoreductase activity, acting on the CH-CH group of donors, NAD or NADP as acceptor"/>
    <property type="evidence" value="ECO:0007669"/>
    <property type="project" value="InterPro"/>
</dbReference>
<keyword evidence="3" id="KW-0560">Oxidoreductase</keyword>
<dbReference type="InterPro" id="IPR014027">
    <property type="entry name" value="UDP-Glc/GDP-Man_DH_C"/>
</dbReference>
<dbReference type="Proteomes" id="UP000198856">
    <property type="component" value="Unassembled WGS sequence"/>
</dbReference>
<dbReference type="InterPro" id="IPR028359">
    <property type="entry name" value="UDP_ManNAc/GlcNAc_DH"/>
</dbReference>
<comment type="similarity">
    <text evidence="7">Belongs to the UDP-glucose/GDP-mannose dehydrogenase family.</text>
</comment>
<sequence>MKLYDTERSEEERRTAFRNGDVPVAVYGLGKMGLPLAAVYADVSRNVRGVDIDPDAVETINAGRTPFDHEPGLDDLVAETVDANALRATTEARQAASEAAVHVIIVPTLVTDEKEPDLSTVEAVVSDIAAGIEAGDLVVVESTVPPGTCKTVIAPMIKAESDLTSGEFGVSFCPERTHSGRALEDVRGSYPKVVGGIDDESTRAATAIYREITTNEITPTGDATTAEAVKIFEGIYRDVNIALVNEFAKSADDTGINVLEAIDVANEVPYVDLHDPGAGVGGHCIPYYPYFFTSGYDGPSDLTRTAREINDSMPLFAVDKLLEGLTEKGTTLADATVVVLGVTYRPGVDEIRHTPAMPIVDRLAGQSDSVYVVDPVTDNFDPFEGAQPLGLENLSDVDPDAVVLVTAHDEFGTIDWNQFEELVIVDGRDAVYPDTDDHWLYRIGQGRR</sequence>
<dbReference type="PIRSF" id="PIRSF000124">
    <property type="entry name" value="UDPglc_GDPman_dh"/>
    <property type="match status" value="1"/>
</dbReference>
<evidence type="ECO:0000259" key="8">
    <source>
        <dbReference type="SMART" id="SM00984"/>
    </source>
</evidence>
<evidence type="ECO:0000256" key="5">
    <source>
        <dbReference type="ARBA" id="ARBA00030172"/>
    </source>
</evidence>
<dbReference type="GO" id="GO:0089714">
    <property type="term" value="F:UDP-N-acetyl-D-mannosamine dehydrogenase activity"/>
    <property type="evidence" value="ECO:0007669"/>
    <property type="project" value="UniProtKB-EC"/>
</dbReference>
<evidence type="ECO:0000256" key="2">
    <source>
        <dbReference type="ARBA" id="ARBA00016796"/>
    </source>
</evidence>
<dbReference type="InterPro" id="IPR036220">
    <property type="entry name" value="UDP-Glc/GDP-Man_DH_C_sf"/>
</dbReference>
<dbReference type="Gene3D" id="3.40.50.720">
    <property type="entry name" value="NAD(P)-binding Rossmann-like Domain"/>
    <property type="match status" value="2"/>
</dbReference>
<dbReference type="InterPro" id="IPR036291">
    <property type="entry name" value="NAD(P)-bd_dom_sf"/>
</dbReference>
<dbReference type="EC" id="1.1.1.336" evidence="1"/>
<dbReference type="Pfam" id="PF00984">
    <property type="entry name" value="UDPG_MGDP_dh"/>
    <property type="match status" value="1"/>
</dbReference>
<gene>
    <name evidence="9" type="ORF">SAMN05216226_11665</name>
</gene>
<evidence type="ECO:0000256" key="3">
    <source>
        <dbReference type="ARBA" id="ARBA00023002"/>
    </source>
</evidence>
<accession>A0A1G8YW33</accession>
<evidence type="ECO:0000256" key="4">
    <source>
        <dbReference type="ARBA" id="ARBA00023027"/>
    </source>
</evidence>
<dbReference type="NCBIfam" id="TIGR03026">
    <property type="entry name" value="NDP-sugDHase"/>
    <property type="match status" value="1"/>
</dbReference>
<dbReference type="SUPFAM" id="SSF51735">
    <property type="entry name" value="NAD(P)-binding Rossmann-fold domains"/>
    <property type="match status" value="1"/>
</dbReference>
<dbReference type="SMART" id="SM00984">
    <property type="entry name" value="UDPG_MGDP_dh_C"/>
    <property type="match status" value="1"/>
</dbReference>
<dbReference type="PIRSF" id="PIRSF500136">
    <property type="entry name" value="UDP_ManNAc_DH"/>
    <property type="match status" value="1"/>
</dbReference>
<evidence type="ECO:0000313" key="9">
    <source>
        <dbReference type="EMBL" id="SDK06991.1"/>
    </source>
</evidence>
<evidence type="ECO:0000313" key="10">
    <source>
        <dbReference type="Proteomes" id="UP000198856"/>
    </source>
</evidence>
<dbReference type="GO" id="GO:0000271">
    <property type="term" value="P:polysaccharide biosynthetic process"/>
    <property type="evidence" value="ECO:0007669"/>
    <property type="project" value="InterPro"/>
</dbReference>
<dbReference type="InterPro" id="IPR014026">
    <property type="entry name" value="UDP-Glc/GDP-Man_DH_dimer"/>
</dbReference>
<keyword evidence="4" id="KW-0520">NAD</keyword>
<dbReference type="InterPro" id="IPR001732">
    <property type="entry name" value="UDP-Glc/GDP-Man_DH_N"/>
</dbReference>
<dbReference type="SUPFAM" id="SSF52413">
    <property type="entry name" value="UDP-glucose/GDP-mannose dehydrogenase C-terminal domain"/>
    <property type="match status" value="1"/>
</dbReference>
<proteinExistence type="inferred from homology"/>
<reference evidence="9 10" key="1">
    <citation type="submission" date="2016-10" db="EMBL/GenBank/DDBJ databases">
        <authorList>
            <person name="de Groot N.N."/>
        </authorList>
    </citation>
    <scope>NUCLEOTIDE SEQUENCE [LARGE SCALE GENOMIC DNA]</scope>
    <source>
        <strain evidence="9 10">IBRC-M10015</strain>
    </source>
</reference>
<dbReference type="InterPro" id="IPR008927">
    <property type="entry name" value="6-PGluconate_DH-like_C_sf"/>
</dbReference>
<dbReference type="AlphaFoldDB" id="A0A1G8YW33"/>
<dbReference type="OrthoDB" id="372050at2157"/>
<dbReference type="STRING" id="890420.SAMN05216226_11665"/>
<organism evidence="9 10">
    <name type="scientific">Halovenus aranensis</name>
    <dbReference type="NCBI Taxonomy" id="890420"/>
    <lineage>
        <taxon>Archaea</taxon>
        <taxon>Methanobacteriati</taxon>
        <taxon>Methanobacteriota</taxon>
        <taxon>Stenosarchaea group</taxon>
        <taxon>Halobacteria</taxon>
        <taxon>Halobacteriales</taxon>
        <taxon>Haloarculaceae</taxon>
        <taxon>Halovenus</taxon>
    </lineage>
</organism>
<dbReference type="PANTHER" id="PTHR43491">
    <property type="entry name" value="UDP-N-ACETYL-D-MANNOSAMINE DEHYDROGENASE"/>
    <property type="match status" value="1"/>
</dbReference>
<dbReference type="Pfam" id="PF03720">
    <property type="entry name" value="UDPG_MGDP_dh_C"/>
    <property type="match status" value="1"/>
</dbReference>
<keyword evidence="10" id="KW-1185">Reference proteome</keyword>
<dbReference type="PANTHER" id="PTHR43491:SF5">
    <property type="entry name" value="UDP-N-ACETYL-D-MANNOSAMINE DEHYDROGENASE"/>
    <property type="match status" value="1"/>
</dbReference>
<dbReference type="GO" id="GO:0051287">
    <property type="term" value="F:NAD binding"/>
    <property type="evidence" value="ECO:0007669"/>
    <property type="project" value="InterPro"/>
</dbReference>
<dbReference type="EMBL" id="FNFC01000016">
    <property type="protein sequence ID" value="SDK06991.1"/>
    <property type="molecule type" value="Genomic_DNA"/>
</dbReference>
<feature type="domain" description="UDP-glucose/GDP-mannose dehydrogenase C-terminal" evidence="8">
    <location>
        <begin position="338"/>
        <end position="433"/>
    </location>
</feature>